<comment type="caution">
    <text evidence="10">The sequence shown here is derived from an EMBL/GenBank/DDBJ whole genome shotgun (WGS) entry which is preliminary data.</text>
</comment>
<evidence type="ECO:0000256" key="5">
    <source>
        <dbReference type="ARBA" id="ARBA00022980"/>
    </source>
</evidence>
<feature type="region of interest" description="Disordered" evidence="8">
    <location>
        <begin position="401"/>
        <end position="421"/>
    </location>
</feature>
<feature type="coiled-coil region" evidence="7">
    <location>
        <begin position="630"/>
        <end position="671"/>
    </location>
</feature>
<dbReference type="InterPro" id="IPR001147">
    <property type="entry name" value="Ribosomal_eL21"/>
</dbReference>
<dbReference type="Gene3D" id="2.30.30.70">
    <property type="entry name" value="Ribosomal protein L21"/>
    <property type="match status" value="1"/>
</dbReference>
<gene>
    <name evidence="10" type="ORF">PHPALM_31761</name>
</gene>
<feature type="compositionally biased region" description="Low complexity" evidence="8">
    <location>
        <begin position="401"/>
        <end position="412"/>
    </location>
</feature>
<dbReference type="FunFam" id="2.30.30.70:FF:000001">
    <property type="entry name" value="60S ribosomal protein L21"/>
    <property type="match status" value="1"/>
</dbReference>
<proteinExistence type="inferred from homology"/>
<protein>
    <recommendedName>
        <fullName evidence="9">PIH1 N-terminal domain-containing protein</fullName>
    </recommendedName>
</protein>
<evidence type="ECO:0000259" key="9">
    <source>
        <dbReference type="Pfam" id="PF08190"/>
    </source>
</evidence>
<dbReference type="GO" id="GO:0005840">
    <property type="term" value="C:ribosome"/>
    <property type="evidence" value="ECO:0007669"/>
    <property type="project" value="UniProtKB-KW"/>
</dbReference>
<evidence type="ECO:0000313" key="11">
    <source>
        <dbReference type="Proteomes" id="UP000237271"/>
    </source>
</evidence>
<dbReference type="PANTHER" id="PTHR20981">
    <property type="entry name" value="60S RIBOSOMAL PROTEIN L21"/>
    <property type="match status" value="1"/>
</dbReference>
<dbReference type="GO" id="GO:0006412">
    <property type="term" value="P:translation"/>
    <property type="evidence" value="ECO:0007669"/>
    <property type="project" value="InterPro"/>
</dbReference>
<dbReference type="OrthoDB" id="1539250at2759"/>
<evidence type="ECO:0000256" key="1">
    <source>
        <dbReference type="ARBA" id="ARBA00004229"/>
    </source>
</evidence>
<evidence type="ECO:0000256" key="6">
    <source>
        <dbReference type="ARBA" id="ARBA00023274"/>
    </source>
</evidence>
<comment type="similarity">
    <text evidence="2">Belongs to the eukaryotic ribosomal protein eL21 family.</text>
</comment>
<keyword evidence="4" id="KW-0934">Plastid</keyword>
<name>A0A2P4X1T0_9STRA</name>
<dbReference type="Pfam" id="PF08190">
    <property type="entry name" value="PIH1"/>
    <property type="match status" value="1"/>
</dbReference>
<keyword evidence="7" id="KW-0175">Coiled coil</keyword>
<dbReference type="EMBL" id="NCKW01017132">
    <property type="protein sequence ID" value="POM59503.1"/>
    <property type="molecule type" value="Genomic_DNA"/>
</dbReference>
<organism evidence="10 11">
    <name type="scientific">Phytophthora palmivora</name>
    <dbReference type="NCBI Taxonomy" id="4796"/>
    <lineage>
        <taxon>Eukaryota</taxon>
        <taxon>Sar</taxon>
        <taxon>Stramenopiles</taxon>
        <taxon>Oomycota</taxon>
        <taxon>Peronosporomycetes</taxon>
        <taxon>Peronosporales</taxon>
        <taxon>Peronosporaceae</taxon>
        <taxon>Phytophthora</taxon>
    </lineage>
</organism>
<dbReference type="Gene3D" id="6.10.250.3260">
    <property type="match status" value="1"/>
</dbReference>
<evidence type="ECO:0000256" key="7">
    <source>
        <dbReference type="SAM" id="Coils"/>
    </source>
</evidence>
<sequence length="748" mass="84012">MPHSFGYRARTRDMFARPFRQSGMIKMSTYLRTFKVGDYVDIKANGAVQKGMPHKFYHGRTGRVYNVTKRAVGVRVNKVVGNRIIHKHINVRIEHVHQSKCRLGFLTRVKENELKKKEARATGVRAQIKRTPVQPKAAYTLKAKGTKPITMAAQPFVDLIGMDDAAMEQYADWLDNLEKTDPEGYKQFITTMQSQLQAAGLGPGGPAGAPQGDADAALLDMLKSSADFKPRFPGDKVMEEGGLKATPEGMYVDVKAGFVMKTTDVKNKKKVFVNVVYADEIQAFSEKKKLDDEGKEQEGIHVPLSLGAPHEVKDKKGESSLAFDVAVNTKVVEDCQADKTGAFRNFVCELAIEYIDQKYKIKLDDRYKLPRLAYRGELPPPKHYIRKTQAPIIQEVAAGNSNASKKAGNSKSAVKKATKVPSTPKTATAKYDIYEERIDKRMICSRLSSVTKDSTPLSPEVLEQAGDRLVVSVQLQNKVKTVSDIELNLHAELLSVKVSSHHDLEIFLPYPVKLGSAKVCLDQRCNTLEITVTINKSWDNAGPDCGSAPWLLARALEEENEAEGGVESATPAEEKPKSLVEMFHLANAAESNNMLFGAGPPSKAAPRWDPVLEDEELPEDRFHRKDMMSMHILEQRRIEREQKAKEAEVKRKQRRAEVEEMQKKAEEAGKTWREMYPNEPETTYIDMEDIVRQEKERLDLHQQQQKENEDPTKECMPTEDAIRAAAKWSKNVEFGNLDLQSALAFDLL</sequence>
<dbReference type="InterPro" id="IPR012981">
    <property type="entry name" value="PIH1_N"/>
</dbReference>
<dbReference type="PROSITE" id="PS01171">
    <property type="entry name" value="RIBOSOMAL_L21E"/>
    <property type="match status" value="1"/>
</dbReference>
<dbReference type="InterPro" id="IPR036948">
    <property type="entry name" value="Ribosomal_eL21_sf"/>
</dbReference>
<dbReference type="AlphaFoldDB" id="A0A2P4X1T0"/>
<evidence type="ECO:0000256" key="8">
    <source>
        <dbReference type="SAM" id="MobiDB-lite"/>
    </source>
</evidence>
<dbReference type="InterPro" id="IPR018259">
    <property type="entry name" value="Ribosomal_eL21_CS"/>
</dbReference>
<dbReference type="Proteomes" id="UP000237271">
    <property type="component" value="Unassembled WGS sequence"/>
</dbReference>
<keyword evidence="3" id="KW-0150">Chloroplast</keyword>
<dbReference type="GO" id="GO:0009507">
    <property type="term" value="C:chloroplast"/>
    <property type="evidence" value="ECO:0007669"/>
    <property type="project" value="UniProtKB-SubCell"/>
</dbReference>
<dbReference type="InterPro" id="IPR008991">
    <property type="entry name" value="Translation_prot_SH3-like_sf"/>
</dbReference>
<dbReference type="GO" id="GO:0003735">
    <property type="term" value="F:structural constituent of ribosome"/>
    <property type="evidence" value="ECO:0007669"/>
    <property type="project" value="InterPro"/>
</dbReference>
<evidence type="ECO:0000313" key="10">
    <source>
        <dbReference type="EMBL" id="POM59503.1"/>
    </source>
</evidence>
<keyword evidence="5" id="KW-0689">Ribosomal protein</keyword>
<evidence type="ECO:0000256" key="3">
    <source>
        <dbReference type="ARBA" id="ARBA00022528"/>
    </source>
</evidence>
<keyword evidence="11" id="KW-1185">Reference proteome</keyword>
<accession>A0A2P4X1T0</accession>
<dbReference type="SUPFAM" id="SSF50104">
    <property type="entry name" value="Translation proteins SH3-like domain"/>
    <property type="match status" value="1"/>
</dbReference>
<dbReference type="FunFam" id="6.10.250.3260:FF:000001">
    <property type="entry name" value="60S ribosomal protein L21"/>
    <property type="match status" value="1"/>
</dbReference>
<feature type="domain" description="PIH1 N-terminal" evidence="9">
    <location>
        <begin position="248"/>
        <end position="389"/>
    </location>
</feature>
<evidence type="ECO:0000256" key="4">
    <source>
        <dbReference type="ARBA" id="ARBA00022640"/>
    </source>
</evidence>
<dbReference type="GO" id="GO:1990904">
    <property type="term" value="C:ribonucleoprotein complex"/>
    <property type="evidence" value="ECO:0007669"/>
    <property type="project" value="UniProtKB-KW"/>
</dbReference>
<comment type="subcellular location">
    <subcellularLocation>
        <location evidence="1">Plastid</location>
        <location evidence="1">Chloroplast</location>
    </subcellularLocation>
</comment>
<reference evidence="10 11" key="1">
    <citation type="journal article" date="2017" name="Genome Biol. Evol.">
        <title>Phytophthora megakarya and P. palmivora, closely related causal agents of cacao black pod rot, underwent increases in genome sizes and gene numbers by different mechanisms.</title>
        <authorList>
            <person name="Ali S.S."/>
            <person name="Shao J."/>
            <person name="Lary D.J."/>
            <person name="Kronmiller B."/>
            <person name="Shen D."/>
            <person name="Strem M.D."/>
            <person name="Amoako-Attah I."/>
            <person name="Akrofi A.Y."/>
            <person name="Begoude B.A."/>
            <person name="Ten Hoopen G.M."/>
            <person name="Coulibaly K."/>
            <person name="Kebe B.I."/>
            <person name="Melnick R.L."/>
            <person name="Guiltinan M.J."/>
            <person name="Tyler B.M."/>
            <person name="Meinhardt L.W."/>
            <person name="Bailey B.A."/>
        </authorList>
    </citation>
    <scope>NUCLEOTIDE SEQUENCE [LARGE SCALE GENOMIC DNA]</scope>
    <source>
        <strain evidence="11">sbr112.9</strain>
    </source>
</reference>
<dbReference type="Pfam" id="PF01157">
    <property type="entry name" value="Ribosomal_L21e"/>
    <property type="match status" value="1"/>
</dbReference>
<evidence type="ECO:0000256" key="2">
    <source>
        <dbReference type="ARBA" id="ARBA00008427"/>
    </source>
</evidence>
<keyword evidence="6" id="KW-0687">Ribonucleoprotein</keyword>